<protein>
    <submittedName>
        <fullName evidence="2">Uncharacterized protein</fullName>
    </submittedName>
</protein>
<accession>A0A9P9YGN3</accession>
<dbReference type="Proteomes" id="UP001059596">
    <property type="component" value="Unassembled WGS sequence"/>
</dbReference>
<organism evidence="2 3">
    <name type="scientific">Drosophila gunungcola</name>
    <name type="common">fruit fly</name>
    <dbReference type="NCBI Taxonomy" id="103775"/>
    <lineage>
        <taxon>Eukaryota</taxon>
        <taxon>Metazoa</taxon>
        <taxon>Ecdysozoa</taxon>
        <taxon>Arthropoda</taxon>
        <taxon>Hexapoda</taxon>
        <taxon>Insecta</taxon>
        <taxon>Pterygota</taxon>
        <taxon>Neoptera</taxon>
        <taxon>Endopterygota</taxon>
        <taxon>Diptera</taxon>
        <taxon>Brachycera</taxon>
        <taxon>Muscomorpha</taxon>
        <taxon>Ephydroidea</taxon>
        <taxon>Drosophilidae</taxon>
        <taxon>Drosophila</taxon>
        <taxon>Sophophora</taxon>
    </lineage>
</organism>
<evidence type="ECO:0000313" key="3">
    <source>
        <dbReference type="Proteomes" id="UP001059596"/>
    </source>
</evidence>
<dbReference type="EMBL" id="JAMKOV010000021">
    <property type="protein sequence ID" value="KAI8036248.1"/>
    <property type="molecule type" value="Genomic_DNA"/>
</dbReference>
<comment type="caution">
    <text evidence="2">The sequence shown here is derived from an EMBL/GenBank/DDBJ whole genome shotgun (WGS) entry which is preliminary data.</text>
</comment>
<gene>
    <name evidence="2" type="ORF">M5D96_010841</name>
</gene>
<keyword evidence="3" id="KW-1185">Reference proteome</keyword>
<feature type="transmembrane region" description="Helical" evidence="1">
    <location>
        <begin position="184"/>
        <end position="208"/>
    </location>
</feature>
<reference evidence="2" key="1">
    <citation type="journal article" date="2023" name="Genome Biol. Evol.">
        <title>Long-read-based Genome Assembly of Drosophila gunungcola Reveals Fewer Chemosensory Genes in Flower-breeding Species.</title>
        <authorList>
            <person name="Negi A."/>
            <person name="Liao B.Y."/>
            <person name="Yeh S.D."/>
        </authorList>
    </citation>
    <scope>NUCLEOTIDE SEQUENCE</scope>
    <source>
        <strain evidence="2">Sukarami</strain>
    </source>
</reference>
<evidence type="ECO:0000256" key="1">
    <source>
        <dbReference type="SAM" id="Phobius"/>
    </source>
</evidence>
<keyword evidence="1" id="KW-0812">Transmembrane</keyword>
<evidence type="ECO:0000313" key="2">
    <source>
        <dbReference type="EMBL" id="KAI8036248.1"/>
    </source>
</evidence>
<keyword evidence="1" id="KW-1133">Transmembrane helix</keyword>
<sequence>MNTSSYKSISVPTAPSQELIKQMRANVDETNQPTKTAVVRLPAEIMTSESGEITYMALLLSQKNCAGIPSLQYDVTRDSDWPDVLSYQTAGADGSGDCKLQYQTTEKKWRPEPVLRQRRSVDLDTTEEIVFTIGVDKCSEVHKEYCNGPLLPDTDYNVVVRLFTSSGYSDAAVLNFKTKAAIKVTLILVSVCCCLVLAFVIGLAVLWVRKRLAW</sequence>
<name>A0A9P9YGN3_9MUSC</name>
<keyword evidence="1" id="KW-0472">Membrane</keyword>
<dbReference type="AlphaFoldDB" id="A0A9P9YGN3"/>
<proteinExistence type="predicted"/>